<accession>A0AA96J525</accession>
<reference evidence="7 9" key="1">
    <citation type="submission" date="2023-09" db="EMBL/GenBank/DDBJ databases">
        <title>Flavobacterium sp. a novel bacteria isolate from Pepper rhizosphere.</title>
        <authorList>
            <person name="Peng Y."/>
            <person name="Lee J."/>
        </authorList>
    </citation>
    <scope>NUCLEOTIDE SEQUENCE</scope>
    <source>
        <strain evidence="7">PMR2A8</strain>
        <strain evidence="8 9">PMTSA4</strain>
    </source>
</reference>
<dbReference type="InterPro" id="IPR050482">
    <property type="entry name" value="Sensor_HK_TwoCompSys"/>
</dbReference>
<dbReference type="KEGG" id="fcj:RN605_11020"/>
<keyword evidence="5" id="KW-0902">Two-component regulatory system</keyword>
<evidence type="ECO:0000256" key="3">
    <source>
        <dbReference type="ARBA" id="ARBA00022679"/>
    </source>
</evidence>
<dbReference type="GO" id="GO:0004673">
    <property type="term" value="F:protein histidine kinase activity"/>
    <property type="evidence" value="ECO:0007669"/>
    <property type="project" value="UniProtKB-EC"/>
</dbReference>
<dbReference type="GO" id="GO:0000160">
    <property type="term" value="P:phosphorelay signal transduction system"/>
    <property type="evidence" value="ECO:0007669"/>
    <property type="project" value="UniProtKB-KW"/>
</dbReference>
<dbReference type="EMBL" id="CP134890">
    <property type="protein sequence ID" value="WNM21208.1"/>
    <property type="molecule type" value="Genomic_DNA"/>
</dbReference>
<dbReference type="InterPro" id="IPR011990">
    <property type="entry name" value="TPR-like_helical_dom_sf"/>
</dbReference>
<dbReference type="PANTHER" id="PTHR24421:SF10">
    <property type="entry name" value="NITRATE_NITRITE SENSOR PROTEIN NARQ"/>
    <property type="match status" value="1"/>
</dbReference>
<evidence type="ECO:0000313" key="8">
    <source>
        <dbReference type="EMBL" id="WNM21208.1"/>
    </source>
</evidence>
<dbReference type="SUPFAM" id="SSF55874">
    <property type="entry name" value="ATPase domain of HSP90 chaperone/DNA topoisomerase II/histidine kinase"/>
    <property type="match status" value="1"/>
</dbReference>
<name>A0AA96EWF9_9FLAO</name>
<dbReference type="Gene3D" id="1.25.40.10">
    <property type="entry name" value="Tetratricopeptide repeat domain"/>
    <property type="match status" value="1"/>
</dbReference>
<dbReference type="PANTHER" id="PTHR24421">
    <property type="entry name" value="NITRATE/NITRITE SENSOR PROTEIN NARX-RELATED"/>
    <property type="match status" value="1"/>
</dbReference>
<evidence type="ECO:0000313" key="7">
    <source>
        <dbReference type="EMBL" id="WNM19819.1"/>
    </source>
</evidence>
<evidence type="ECO:0000256" key="4">
    <source>
        <dbReference type="ARBA" id="ARBA00022777"/>
    </source>
</evidence>
<keyword evidence="6" id="KW-1133">Transmembrane helix</keyword>
<feature type="transmembrane region" description="Helical" evidence="6">
    <location>
        <begin position="357"/>
        <end position="376"/>
    </location>
</feature>
<keyword evidence="6" id="KW-0472">Membrane</keyword>
<dbReference type="InterPro" id="IPR036890">
    <property type="entry name" value="HATPase_C_sf"/>
</dbReference>
<dbReference type="EC" id="2.7.13.3" evidence="2"/>
<keyword evidence="4" id="KW-0418">Kinase</keyword>
<evidence type="ECO:0000256" key="2">
    <source>
        <dbReference type="ARBA" id="ARBA00012438"/>
    </source>
</evidence>
<protein>
    <recommendedName>
        <fullName evidence="2">histidine kinase</fullName>
        <ecNumber evidence="2">2.7.13.3</ecNumber>
    </recommendedName>
</protein>
<dbReference type="AlphaFoldDB" id="A0AA96EWF9"/>
<sequence length="584" mass="68237">MKKFHFFLILASIFFTNDLYSQVSKNQLLSKFKKSKSVEEKKKYSFLLAEYFLETDEIDSSQKWLNETKENHLLKEVDTTSFFIKSLQSELFYYNRLFQFGSSEAQKATAVAIQLKDSALIANGYFFEGINNYEKKQFLEAEKSFSNSIKYFPQKKQKAYIRSSIESEHIYNNMAQLKLRINQKDSAIWYNSKAYKFALATNSRRGIPNTEQTFGEIYLSKNDIDSAQYYFKRSIESAKRSDYYDIVLINLGLLSQCNYSKNEIINFYENGNDLITSRPINQAYKKYFYIYILESFKKIGDFETASNIQDKIIELDEATRLKGNKYIQNITEMYSKNENKLLFLEVEKLKSKQRFTFLQIIALSLFALILILIILITRRKNKIQKQLLEQKNEISKDLHDDIGSGLSSILIYSNLIINTDKDSDKLLLAEKINKTGTEISKRLHAFIWSLNTEQNNLHLFSEYVKQYAFQLFDKTAITFYFKNEIDKPEDIKIDGRFRKNLFYIAKEIFNNTLKHSKATKVYFTVSFADKKTLKLQFKDNGIGLTENNPFGNGLKNIEKRIQSINGSVAMNNNKGLTTTLLIKL</sequence>
<dbReference type="RefSeq" id="WP_313324787.1">
    <property type="nucleotide sequence ID" value="NZ_CP134878.1"/>
</dbReference>
<gene>
    <name evidence="8" type="ORF">RN605_11020</name>
    <name evidence="7" type="ORF">RN608_03850</name>
</gene>
<evidence type="ECO:0000256" key="5">
    <source>
        <dbReference type="ARBA" id="ARBA00023012"/>
    </source>
</evidence>
<dbReference type="EMBL" id="CP134878">
    <property type="protein sequence ID" value="WNM19819.1"/>
    <property type="molecule type" value="Genomic_DNA"/>
</dbReference>
<comment type="catalytic activity">
    <reaction evidence="1">
        <text>ATP + protein L-histidine = ADP + protein N-phospho-L-histidine.</text>
        <dbReference type="EC" id="2.7.13.3"/>
    </reaction>
</comment>
<accession>A0AA96EWF9</accession>
<evidence type="ECO:0000256" key="1">
    <source>
        <dbReference type="ARBA" id="ARBA00000085"/>
    </source>
</evidence>
<keyword evidence="3" id="KW-0808">Transferase</keyword>
<dbReference type="Proteomes" id="UP001304515">
    <property type="component" value="Chromosome"/>
</dbReference>
<proteinExistence type="predicted"/>
<dbReference type="SUPFAM" id="SSF48452">
    <property type="entry name" value="TPR-like"/>
    <property type="match status" value="1"/>
</dbReference>
<evidence type="ECO:0000313" key="9">
    <source>
        <dbReference type="Proteomes" id="UP001304515"/>
    </source>
</evidence>
<organism evidence="7">
    <name type="scientific">Flavobacterium capsici</name>
    <dbReference type="NCBI Taxonomy" id="3075618"/>
    <lineage>
        <taxon>Bacteria</taxon>
        <taxon>Pseudomonadati</taxon>
        <taxon>Bacteroidota</taxon>
        <taxon>Flavobacteriia</taxon>
        <taxon>Flavobacteriales</taxon>
        <taxon>Flavobacteriaceae</taxon>
        <taxon>Flavobacterium</taxon>
    </lineage>
</organism>
<keyword evidence="9" id="KW-1185">Reference proteome</keyword>
<keyword evidence="6" id="KW-0812">Transmembrane</keyword>
<evidence type="ECO:0000256" key="6">
    <source>
        <dbReference type="SAM" id="Phobius"/>
    </source>
</evidence>
<dbReference type="Gene3D" id="3.30.565.10">
    <property type="entry name" value="Histidine kinase-like ATPase, C-terminal domain"/>
    <property type="match status" value="1"/>
</dbReference>